<dbReference type="PANTHER" id="PTHR24421:SF10">
    <property type="entry name" value="NITRATE_NITRITE SENSOR PROTEIN NARQ"/>
    <property type="match status" value="1"/>
</dbReference>
<evidence type="ECO:0000313" key="12">
    <source>
        <dbReference type="EMBL" id="TCO40920.1"/>
    </source>
</evidence>
<evidence type="ECO:0000313" key="13">
    <source>
        <dbReference type="Proteomes" id="UP000295573"/>
    </source>
</evidence>
<keyword evidence="10" id="KW-1133">Transmembrane helix</keyword>
<feature type="transmembrane region" description="Helical" evidence="10">
    <location>
        <begin position="140"/>
        <end position="164"/>
    </location>
</feature>
<dbReference type="RefSeq" id="WP_132156304.1">
    <property type="nucleotide sequence ID" value="NZ_SLWR01000016.1"/>
</dbReference>
<keyword evidence="13" id="KW-1185">Reference proteome</keyword>
<feature type="transmembrane region" description="Helical" evidence="10">
    <location>
        <begin position="176"/>
        <end position="195"/>
    </location>
</feature>
<evidence type="ECO:0000256" key="2">
    <source>
        <dbReference type="ARBA" id="ARBA00012438"/>
    </source>
</evidence>
<name>A0A4V6NNE4_9ACTN</name>
<comment type="caution">
    <text evidence="12">The sequence shown here is derived from an EMBL/GenBank/DDBJ whole genome shotgun (WGS) entry which is preliminary data.</text>
</comment>
<evidence type="ECO:0000256" key="3">
    <source>
        <dbReference type="ARBA" id="ARBA00022553"/>
    </source>
</evidence>
<feature type="transmembrane region" description="Helical" evidence="10">
    <location>
        <begin position="311"/>
        <end position="336"/>
    </location>
</feature>
<dbReference type="SUPFAM" id="SSF55874">
    <property type="entry name" value="ATPase domain of HSP90 chaperone/DNA topoisomerase II/histidine kinase"/>
    <property type="match status" value="1"/>
</dbReference>
<feature type="region of interest" description="Disordered" evidence="9">
    <location>
        <begin position="1"/>
        <end position="36"/>
    </location>
</feature>
<feature type="transmembrane region" description="Helical" evidence="10">
    <location>
        <begin position="76"/>
        <end position="97"/>
    </location>
</feature>
<dbReference type="GO" id="GO:0000155">
    <property type="term" value="F:phosphorelay sensor kinase activity"/>
    <property type="evidence" value="ECO:0007669"/>
    <property type="project" value="InterPro"/>
</dbReference>
<feature type="transmembrane region" description="Helical" evidence="10">
    <location>
        <begin position="342"/>
        <end position="361"/>
    </location>
</feature>
<dbReference type="PANTHER" id="PTHR24421">
    <property type="entry name" value="NITRATE/NITRITE SENSOR PROTEIN NARX-RELATED"/>
    <property type="match status" value="1"/>
</dbReference>
<keyword evidence="6 12" id="KW-0418">Kinase</keyword>
<dbReference type="Gene3D" id="1.20.5.1930">
    <property type="match status" value="1"/>
</dbReference>
<feature type="transmembrane region" description="Helical" evidence="10">
    <location>
        <begin position="219"/>
        <end position="241"/>
    </location>
</feature>
<keyword evidence="10" id="KW-0472">Membrane</keyword>
<keyword evidence="3" id="KW-0597">Phosphoprotein</keyword>
<dbReference type="SUPFAM" id="SSF55781">
    <property type="entry name" value="GAF domain-like"/>
    <property type="match status" value="1"/>
</dbReference>
<feature type="transmembrane region" description="Helical" evidence="10">
    <location>
        <begin position="44"/>
        <end position="70"/>
    </location>
</feature>
<evidence type="ECO:0000259" key="11">
    <source>
        <dbReference type="Pfam" id="PF07730"/>
    </source>
</evidence>
<keyword evidence="5" id="KW-0547">Nucleotide-binding</keyword>
<keyword evidence="8" id="KW-0902">Two-component regulatory system</keyword>
<dbReference type="EMBL" id="SLWR01000016">
    <property type="protein sequence ID" value="TCO40920.1"/>
    <property type="molecule type" value="Genomic_DNA"/>
</dbReference>
<dbReference type="Proteomes" id="UP000295573">
    <property type="component" value="Unassembled WGS sequence"/>
</dbReference>
<dbReference type="GO" id="GO:0016020">
    <property type="term" value="C:membrane"/>
    <property type="evidence" value="ECO:0007669"/>
    <property type="project" value="InterPro"/>
</dbReference>
<feature type="domain" description="Signal transduction histidine kinase subgroup 3 dimerisation and phosphoacceptor" evidence="11">
    <location>
        <begin position="494"/>
        <end position="561"/>
    </location>
</feature>
<feature type="compositionally biased region" description="Gly residues" evidence="9">
    <location>
        <begin position="16"/>
        <end position="36"/>
    </location>
</feature>
<keyword evidence="10" id="KW-0812">Transmembrane</keyword>
<evidence type="ECO:0000256" key="8">
    <source>
        <dbReference type="ARBA" id="ARBA00023012"/>
    </source>
</evidence>
<reference evidence="12 13" key="1">
    <citation type="journal article" date="2015" name="Stand. Genomic Sci.">
        <title>Genomic Encyclopedia of Bacterial and Archaeal Type Strains, Phase III: the genomes of soil and plant-associated and newly described type strains.</title>
        <authorList>
            <person name="Whitman W.B."/>
            <person name="Woyke T."/>
            <person name="Klenk H.P."/>
            <person name="Zhou Y."/>
            <person name="Lilburn T.G."/>
            <person name="Beck B.J."/>
            <person name="De Vos P."/>
            <person name="Vandamme P."/>
            <person name="Eisen J.A."/>
            <person name="Garrity G."/>
            <person name="Hugenholtz P."/>
            <person name="Kyrpides N.C."/>
        </authorList>
    </citation>
    <scope>NUCLEOTIDE SEQUENCE [LARGE SCALE GENOMIC DNA]</scope>
    <source>
        <strain evidence="12 13">VKM Ac-2541</strain>
    </source>
</reference>
<dbReference type="InterPro" id="IPR011712">
    <property type="entry name" value="Sig_transdc_His_kin_sub3_dim/P"/>
</dbReference>
<dbReference type="Pfam" id="PF07730">
    <property type="entry name" value="HisKA_3"/>
    <property type="match status" value="1"/>
</dbReference>
<protein>
    <recommendedName>
        <fullName evidence="2">histidine kinase</fullName>
        <ecNumber evidence="2">2.7.13.3</ecNumber>
    </recommendedName>
</protein>
<feature type="transmembrane region" description="Helical" evidence="10">
    <location>
        <begin position="253"/>
        <end position="273"/>
    </location>
</feature>
<dbReference type="OrthoDB" id="227596at2"/>
<feature type="transmembrane region" description="Helical" evidence="10">
    <location>
        <begin position="104"/>
        <end position="128"/>
    </location>
</feature>
<evidence type="ECO:0000256" key="4">
    <source>
        <dbReference type="ARBA" id="ARBA00022679"/>
    </source>
</evidence>
<evidence type="ECO:0000256" key="5">
    <source>
        <dbReference type="ARBA" id="ARBA00022741"/>
    </source>
</evidence>
<dbReference type="InterPro" id="IPR036890">
    <property type="entry name" value="HATPase_C_sf"/>
</dbReference>
<feature type="transmembrane region" description="Helical" evidence="10">
    <location>
        <begin position="279"/>
        <end position="299"/>
    </location>
</feature>
<gene>
    <name evidence="12" type="ORF">EV646_11611</name>
</gene>
<evidence type="ECO:0000256" key="6">
    <source>
        <dbReference type="ARBA" id="ARBA00022777"/>
    </source>
</evidence>
<dbReference type="EC" id="2.7.13.3" evidence="2"/>
<dbReference type="AlphaFoldDB" id="A0A4V6NNE4"/>
<comment type="catalytic activity">
    <reaction evidence="1">
        <text>ATP + protein L-histidine = ADP + protein N-phospho-L-histidine.</text>
        <dbReference type="EC" id="2.7.13.3"/>
    </reaction>
</comment>
<dbReference type="CDD" id="cd16917">
    <property type="entry name" value="HATPase_UhpB-NarQ-NarX-like"/>
    <property type="match status" value="1"/>
</dbReference>
<dbReference type="GO" id="GO:0005524">
    <property type="term" value="F:ATP binding"/>
    <property type="evidence" value="ECO:0007669"/>
    <property type="project" value="UniProtKB-KW"/>
</dbReference>
<evidence type="ECO:0000256" key="10">
    <source>
        <dbReference type="SAM" id="Phobius"/>
    </source>
</evidence>
<accession>A0A4V6NNE4</accession>
<evidence type="ECO:0000256" key="9">
    <source>
        <dbReference type="SAM" id="MobiDB-lite"/>
    </source>
</evidence>
<dbReference type="Gene3D" id="3.30.565.10">
    <property type="entry name" value="Histidine kinase-like ATPase, C-terminal domain"/>
    <property type="match status" value="1"/>
</dbReference>
<evidence type="ECO:0000256" key="7">
    <source>
        <dbReference type="ARBA" id="ARBA00022840"/>
    </source>
</evidence>
<sequence length="690" mass="72393">MTTPTEPVAAARTAGRSGGWPGSPGGRHGLPGGQRGLPGGRRGLAGALGGFAAAEVIAALVLSAVAGWGWQDMLDAFVVTNGLMGLTFGLCGAVIAWHRPGNPIGWLFIADGIGHATTAVTMPMSQLLADADAPMVAQRLVVTLAMAAWPWSIGLFLPLSLLLFPNGRLLSPRWRWAAAGIIATSPLFTLEMTLGDGGGTAEGIPPGYGSVSWYDDLSWLWTLTEVRGLIALLLAITSLLIRYRRADEMGRRQLLWLLLASVIVFLFITPWAFVAGTPILVLLAIPLVPVAVAVAIVRYQLLDIRLVVSRALTWALLSLVAIGAYAALAAVLGSLISSRGGRSAAVTVLVALIIAPMLPWLQRLVDRALYGDRRDPARVASRVGEQLSAGLPGVVAAVRSALRFPYIALAVDESVVASDGVAPDVVVPVELSYGGTAVGALLVGLRSGEYALSSADRNVLALVAVPLAVAVHATRLSAELQTSREKLVSTREEERRRLRRDLHDGLGPTLTGVAFTADAAANLMSTDALKARELLATLRADTRTAIADVRRLVDDLRPPALDELGLVGALRQRADQLSFRADGASIQVDVAADGLPALPAALEVAAYRIATEALTNVVKHSRATSAVLALRCGSHLEVEVTDDGPPNGAWTAGVGLHAMQERAAELGGRFEAGPSPSGGVVRARFPLEHR</sequence>
<dbReference type="GO" id="GO:0046983">
    <property type="term" value="F:protein dimerization activity"/>
    <property type="evidence" value="ECO:0007669"/>
    <property type="project" value="InterPro"/>
</dbReference>
<evidence type="ECO:0000256" key="1">
    <source>
        <dbReference type="ARBA" id="ARBA00000085"/>
    </source>
</evidence>
<organism evidence="12 13">
    <name type="scientific">Kribbella antiqua</name>
    <dbReference type="NCBI Taxonomy" id="2512217"/>
    <lineage>
        <taxon>Bacteria</taxon>
        <taxon>Bacillati</taxon>
        <taxon>Actinomycetota</taxon>
        <taxon>Actinomycetes</taxon>
        <taxon>Propionibacteriales</taxon>
        <taxon>Kribbellaceae</taxon>
        <taxon>Kribbella</taxon>
    </lineage>
</organism>
<dbReference type="InterPro" id="IPR050482">
    <property type="entry name" value="Sensor_HK_TwoCompSys"/>
</dbReference>
<keyword evidence="7" id="KW-0067">ATP-binding</keyword>
<keyword evidence="4" id="KW-0808">Transferase</keyword>
<proteinExistence type="predicted"/>